<sequence length="174" mass="20029">FANRNGLTRHNRNQHYLKGTFNQPIHCPLCPDFIINSAEEWSSHTARRHGLQYASGKPGTAISARIRPTKTQATRSARCLLCEQLHYPGNAYSRHINKNHSKNFETPFSCPECERLGLKPVSIEHRDAWVEHTVLCHQQHGQTGVIVDPDDFRKSKREKRKRDVEDNEEPAAKR</sequence>
<gene>
    <name evidence="2" type="ORF">QBC36DRAFT_200872</name>
</gene>
<evidence type="ECO:0000313" key="2">
    <source>
        <dbReference type="EMBL" id="KAK4170704.1"/>
    </source>
</evidence>
<organism evidence="2 3">
    <name type="scientific">Triangularia setosa</name>
    <dbReference type="NCBI Taxonomy" id="2587417"/>
    <lineage>
        <taxon>Eukaryota</taxon>
        <taxon>Fungi</taxon>
        <taxon>Dikarya</taxon>
        <taxon>Ascomycota</taxon>
        <taxon>Pezizomycotina</taxon>
        <taxon>Sordariomycetes</taxon>
        <taxon>Sordariomycetidae</taxon>
        <taxon>Sordariales</taxon>
        <taxon>Podosporaceae</taxon>
        <taxon>Triangularia</taxon>
    </lineage>
</organism>
<dbReference type="EMBL" id="MU866822">
    <property type="protein sequence ID" value="KAK4170704.1"/>
    <property type="molecule type" value="Genomic_DNA"/>
</dbReference>
<reference evidence="2" key="1">
    <citation type="journal article" date="2023" name="Mol. Phylogenet. Evol.">
        <title>Genome-scale phylogeny and comparative genomics of the fungal order Sordariales.</title>
        <authorList>
            <person name="Hensen N."/>
            <person name="Bonometti L."/>
            <person name="Westerberg I."/>
            <person name="Brannstrom I.O."/>
            <person name="Guillou S."/>
            <person name="Cros-Aarteil S."/>
            <person name="Calhoun S."/>
            <person name="Haridas S."/>
            <person name="Kuo A."/>
            <person name="Mondo S."/>
            <person name="Pangilinan J."/>
            <person name="Riley R."/>
            <person name="LaButti K."/>
            <person name="Andreopoulos B."/>
            <person name="Lipzen A."/>
            <person name="Chen C."/>
            <person name="Yan M."/>
            <person name="Daum C."/>
            <person name="Ng V."/>
            <person name="Clum A."/>
            <person name="Steindorff A."/>
            <person name="Ohm R.A."/>
            <person name="Martin F."/>
            <person name="Silar P."/>
            <person name="Natvig D.O."/>
            <person name="Lalanne C."/>
            <person name="Gautier V."/>
            <person name="Ament-Velasquez S.L."/>
            <person name="Kruys A."/>
            <person name="Hutchinson M.I."/>
            <person name="Powell A.J."/>
            <person name="Barry K."/>
            <person name="Miller A.N."/>
            <person name="Grigoriev I.V."/>
            <person name="Debuchy R."/>
            <person name="Gladieux P."/>
            <person name="Hiltunen Thoren M."/>
            <person name="Johannesson H."/>
        </authorList>
    </citation>
    <scope>NUCLEOTIDE SEQUENCE</scope>
    <source>
        <strain evidence="2">CBS 892.96</strain>
    </source>
</reference>
<accession>A0AAN6VVR6</accession>
<proteinExistence type="predicted"/>
<comment type="caution">
    <text evidence="2">The sequence shown here is derived from an EMBL/GenBank/DDBJ whole genome shotgun (WGS) entry which is preliminary data.</text>
</comment>
<keyword evidence="3" id="KW-1185">Reference proteome</keyword>
<feature type="region of interest" description="Disordered" evidence="1">
    <location>
        <begin position="145"/>
        <end position="174"/>
    </location>
</feature>
<evidence type="ECO:0000256" key="1">
    <source>
        <dbReference type="SAM" id="MobiDB-lite"/>
    </source>
</evidence>
<reference evidence="2" key="2">
    <citation type="submission" date="2023-05" db="EMBL/GenBank/DDBJ databases">
        <authorList>
            <consortium name="Lawrence Berkeley National Laboratory"/>
            <person name="Steindorff A."/>
            <person name="Hensen N."/>
            <person name="Bonometti L."/>
            <person name="Westerberg I."/>
            <person name="Brannstrom I.O."/>
            <person name="Guillou S."/>
            <person name="Cros-Aarteil S."/>
            <person name="Calhoun S."/>
            <person name="Haridas S."/>
            <person name="Kuo A."/>
            <person name="Mondo S."/>
            <person name="Pangilinan J."/>
            <person name="Riley R."/>
            <person name="Labutti K."/>
            <person name="Andreopoulos B."/>
            <person name="Lipzen A."/>
            <person name="Chen C."/>
            <person name="Yanf M."/>
            <person name="Daum C."/>
            <person name="Ng V."/>
            <person name="Clum A."/>
            <person name="Ohm R."/>
            <person name="Martin F."/>
            <person name="Silar P."/>
            <person name="Natvig D."/>
            <person name="Lalanne C."/>
            <person name="Gautier V."/>
            <person name="Ament-Velasquez S.L."/>
            <person name="Kruys A."/>
            <person name="Hutchinson M.I."/>
            <person name="Powell A.J."/>
            <person name="Barry K."/>
            <person name="Miller A.N."/>
            <person name="Grigoriev I.V."/>
            <person name="Debuchy R."/>
            <person name="Gladieux P."/>
            <person name="Thoren M.H."/>
            <person name="Johannesson H."/>
        </authorList>
    </citation>
    <scope>NUCLEOTIDE SEQUENCE</scope>
    <source>
        <strain evidence="2">CBS 892.96</strain>
    </source>
</reference>
<name>A0AAN6VVR6_9PEZI</name>
<dbReference type="AlphaFoldDB" id="A0AAN6VVR6"/>
<evidence type="ECO:0000313" key="3">
    <source>
        <dbReference type="Proteomes" id="UP001302321"/>
    </source>
</evidence>
<protein>
    <recommendedName>
        <fullName evidence="4">C2H2-type domain-containing protein</fullName>
    </recommendedName>
</protein>
<feature type="compositionally biased region" description="Acidic residues" evidence="1">
    <location>
        <begin position="165"/>
        <end position="174"/>
    </location>
</feature>
<feature type="non-terminal residue" evidence="2">
    <location>
        <position position="1"/>
    </location>
</feature>
<evidence type="ECO:0008006" key="4">
    <source>
        <dbReference type="Google" id="ProtNLM"/>
    </source>
</evidence>
<dbReference type="Proteomes" id="UP001302321">
    <property type="component" value="Unassembled WGS sequence"/>
</dbReference>